<dbReference type="PANTHER" id="PTHR47199">
    <property type="entry name" value="PHOTOSYSTEM II STABILITY/ASSEMBLY FACTOR HCF136, CHLOROPLASTIC"/>
    <property type="match status" value="1"/>
</dbReference>
<dbReference type="STRING" id="454006.SAMN05421825_1203"/>
<dbReference type="InterPro" id="IPR026444">
    <property type="entry name" value="Secre_tail"/>
</dbReference>
<dbReference type="NCBIfam" id="TIGR04183">
    <property type="entry name" value="Por_Secre_tail"/>
    <property type="match status" value="1"/>
</dbReference>
<dbReference type="Pfam" id="PF18962">
    <property type="entry name" value="Por_Secre_tail"/>
    <property type="match status" value="1"/>
</dbReference>
<dbReference type="Pfam" id="PF14870">
    <property type="entry name" value="PSII_BNR"/>
    <property type="match status" value="1"/>
</dbReference>
<dbReference type="RefSeq" id="WP_089872202.1">
    <property type="nucleotide sequence ID" value="NZ_FNBH01000001.1"/>
</dbReference>
<evidence type="ECO:0000259" key="6">
    <source>
        <dbReference type="Pfam" id="PF18962"/>
    </source>
</evidence>
<dbReference type="Gene3D" id="2.130.10.10">
    <property type="entry name" value="YVTN repeat-like/Quinoprotein amine dehydrogenase"/>
    <property type="match status" value="2"/>
</dbReference>
<dbReference type="GO" id="GO:0009523">
    <property type="term" value="C:photosystem II"/>
    <property type="evidence" value="ECO:0007669"/>
    <property type="project" value="UniProtKB-KW"/>
</dbReference>
<keyword evidence="3" id="KW-0604">Photosystem II</keyword>
<feature type="domain" description="Photosynthesis system II assembly factor Ycf48/Hcf136-like" evidence="5">
    <location>
        <begin position="18"/>
        <end position="110"/>
    </location>
</feature>
<sequence>MKTFLTAILLLIFHFNSNAQWIELNVGNTAATNFTDVYAITSDIVIVVGTNGTIIKTTDGGVTWQQKNSGTTQNLGKIQFPKSDIGYVVEGGGKLLKTIDGGETWLSIPITVENINSVYSLSCVNENLIFLSCVDSNSKTVLLKSSNGGGSWETVNGNDEQAKFYDIQFFNEEIGYATSNYIPYTNLNKILKTQDGGKNWFEIIEPYYSPFNFINKDIGFYYTNGFYKTTDGGDNFEILGYGSIHNVTSIFAINENTVWGIFDEQTMCGCGQRGLVRMTYSSENGYKEYLQIMSAYISSIYFSNVKVGYAVGVENSKAKVWKNTQADLTLDAKEGELKNSISIYPNPASDKITISLNNQPLKESFVSIIDMTGKVVYSQNINNANKLTIDVRGFSKGNYIVTIQNQKQNHSQKIIIK</sequence>
<reference evidence="8" key="1">
    <citation type="submission" date="2016-10" db="EMBL/GenBank/DDBJ databases">
        <authorList>
            <person name="Varghese N."/>
            <person name="Submissions S."/>
        </authorList>
    </citation>
    <scope>NUCLEOTIDE SEQUENCE [LARGE SCALE GENOMIC DNA]</scope>
    <source>
        <strain evidence="8">DSM 19684</strain>
    </source>
</reference>
<feature type="chain" id="PRO_5011512026" evidence="4">
    <location>
        <begin position="20"/>
        <end position="417"/>
    </location>
</feature>
<evidence type="ECO:0000313" key="8">
    <source>
        <dbReference type="Proteomes" id="UP000199203"/>
    </source>
</evidence>
<name>A0A1G7IWX5_9FLAO</name>
<dbReference type="Gene3D" id="2.60.40.3080">
    <property type="match status" value="1"/>
</dbReference>
<protein>
    <submittedName>
        <fullName evidence="7">Por secretion system C-terminal sorting domain-containing protein</fullName>
    </submittedName>
</protein>
<keyword evidence="1" id="KW-0602">Photosynthesis</keyword>
<feature type="signal peptide" evidence="4">
    <location>
        <begin position="1"/>
        <end position="19"/>
    </location>
</feature>
<dbReference type="InterPro" id="IPR028203">
    <property type="entry name" value="PSII_CF48-like_dom"/>
</dbReference>
<dbReference type="PANTHER" id="PTHR47199:SF2">
    <property type="entry name" value="PHOTOSYSTEM II STABILITY_ASSEMBLY FACTOR HCF136, CHLOROPLASTIC"/>
    <property type="match status" value="1"/>
</dbReference>
<keyword evidence="2 4" id="KW-0732">Signal</keyword>
<evidence type="ECO:0000256" key="2">
    <source>
        <dbReference type="ARBA" id="ARBA00022729"/>
    </source>
</evidence>
<evidence type="ECO:0000256" key="1">
    <source>
        <dbReference type="ARBA" id="ARBA00022531"/>
    </source>
</evidence>
<keyword evidence="8" id="KW-1185">Reference proteome</keyword>
<gene>
    <name evidence="7" type="ORF">SAMN05421825_1203</name>
</gene>
<dbReference type="GO" id="GO:0015979">
    <property type="term" value="P:photosynthesis"/>
    <property type="evidence" value="ECO:0007669"/>
    <property type="project" value="UniProtKB-KW"/>
</dbReference>
<dbReference type="SUPFAM" id="SSF110296">
    <property type="entry name" value="Oligoxyloglucan reducing end-specific cellobiohydrolase"/>
    <property type="match status" value="1"/>
</dbReference>
<dbReference type="InterPro" id="IPR015943">
    <property type="entry name" value="WD40/YVTN_repeat-like_dom_sf"/>
</dbReference>
<feature type="domain" description="Secretion system C-terminal sorting" evidence="6">
    <location>
        <begin position="343"/>
        <end position="416"/>
    </location>
</feature>
<dbReference type="Proteomes" id="UP000199203">
    <property type="component" value="Unassembled WGS sequence"/>
</dbReference>
<evidence type="ECO:0000313" key="7">
    <source>
        <dbReference type="EMBL" id="SDF16789.1"/>
    </source>
</evidence>
<dbReference type="EMBL" id="FNBH01000001">
    <property type="protein sequence ID" value="SDF16789.1"/>
    <property type="molecule type" value="Genomic_DNA"/>
</dbReference>
<organism evidence="7 8">
    <name type="scientific">Epilithonimonas hungarica</name>
    <dbReference type="NCBI Taxonomy" id="454006"/>
    <lineage>
        <taxon>Bacteria</taxon>
        <taxon>Pseudomonadati</taxon>
        <taxon>Bacteroidota</taxon>
        <taxon>Flavobacteriia</taxon>
        <taxon>Flavobacteriales</taxon>
        <taxon>Weeksellaceae</taxon>
        <taxon>Chryseobacterium group</taxon>
        <taxon>Epilithonimonas</taxon>
    </lineage>
</organism>
<accession>A0A1G7IWX5</accession>
<proteinExistence type="predicted"/>
<evidence type="ECO:0000256" key="4">
    <source>
        <dbReference type="SAM" id="SignalP"/>
    </source>
</evidence>
<evidence type="ECO:0000256" key="3">
    <source>
        <dbReference type="ARBA" id="ARBA00023276"/>
    </source>
</evidence>
<dbReference type="AlphaFoldDB" id="A0A1G7IWX5"/>
<evidence type="ECO:0000259" key="5">
    <source>
        <dbReference type="Pfam" id="PF14870"/>
    </source>
</evidence>
<dbReference type="OrthoDB" id="610388at2"/>